<accession>A0A381QCW5</accession>
<name>A0A381QCW5_9ZZZZ</name>
<organism evidence="1">
    <name type="scientific">marine metagenome</name>
    <dbReference type="NCBI Taxonomy" id="408172"/>
    <lineage>
        <taxon>unclassified sequences</taxon>
        <taxon>metagenomes</taxon>
        <taxon>ecological metagenomes</taxon>
    </lineage>
</organism>
<dbReference type="AlphaFoldDB" id="A0A381QCW5"/>
<sequence>VGIQLGYDYVNLRGDPLNNDFVSTAEDVLNQSIPLTPNTISKDKHIIYWLGPDEWLVAGKGNFKETLSMHLNDHHASINSQTGGLVQLNITGKKTRQLIAKASTLDLHQRAFLTGHCAQSGFAKASILIALINDDPLFTLIVRRSYAEYVALWLKKSGEEFLINFSVHN</sequence>
<reference evidence="1" key="1">
    <citation type="submission" date="2018-05" db="EMBL/GenBank/DDBJ databases">
        <authorList>
            <person name="Lanie J.A."/>
            <person name="Ng W.-L."/>
            <person name="Kazmierczak K.M."/>
            <person name="Andrzejewski T.M."/>
            <person name="Davidsen T.M."/>
            <person name="Wayne K.J."/>
            <person name="Tettelin H."/>
            <person name="Glass J.I."/>
            <person name="Rusch D."/>
            <person name="Podicherti R."/>
            <person name="Tsui H.-C.T."/>
            <person name="Winkler M.E."/>
        </authorList>
    </citation>
    <scope>NUCLEOTIDE SEQUENCE</scope>
</reference>
<dbReference type="Gene3D" id="3.30.70.1520">
    <property type="entry name" value="Heterotetrameric sarcosine oxidase"/>
    <property type="match status" value="1"/>
</dbReference>
<evidence type="ECO:0000313" key="1">
    <source>
        <dbReference type="EMBL" id="SUZ77162.1"/>
    </source>
</evidence>
<dbReference type="Pfam" id="PF04268">
    <property type="entry name" value="SoxG"/>
    <property type="match status" value="1"/>
</dbReference>
<dbReference type="InterPro" id="IPR027266">
    <property type="entry name" value="TrmE/GcvT-like"/>
</dbReference>
<dbReference type="EMBL" id="UINC01001305">
    <property type="protein sequence ID" value="SUZ77162.1"/>
    <property type="molecule type" value="Genomic_DNA"/>
</dbReference>
<dbReference type="SUPFAM" id="SSF103025">
    <property type="entry name" value="Folate-binding domain"/>
    <property type="match status" value="1"/>
</dbReference>
<feature type="non-terminal residue" evidence="1">
    <location>
        <position position="1"/>
    </location>
</feature>
<proteinExistence type="predicted"/>
<protein>
    <recommendedName>
        <fullName evidence="2">Sarcosine oxidase subunit gamma</fullName>
    </recommendedName>
</protein>
<dbReference type="Gene3D" id="3.30.1360.120">
    <property type="entry name" value="Probable tRNA modification gtpase trme, domain 1"/>
    <property type="match status" value="1"/>
</dbReference>
<dbReference type="InterPro" id="IPR007375">
    <property type="entry name" value="SoxG"/>
</dbReference>
<evidence type="ECO:0008006" key="2">
    <source>
        <dbReference type="Google" id="ProtNLM"/>
    </source>
</evidence>
<gene>
    <name evidence="1" type="ORF">METZ01_LOCUS30016</name>
</gene>